<protein>
    <submittedName>
        <fullName evidence="6">Sarcosine oxidase</fullName>
    </submittedName>
</protein>
<dbReference type="AlphaFoldDB" id="A0A2W5N7F3"/>
<dbReference type="InterPro" id="IPR045170">
    <property type="entry name" value="MTOX"/>
</dbReference>
<name>A0A2W5N7F3_RHOSU</name>
<keyword evidence="2" id="KW-0285">Flavoprotein</keyword>
<dbReference type="EMBL" id="QFPW01000007">
    <property type="protein sequence ID" value="PZQ49436.1"/>
    <property type="molecule type" value="Genomic_DNA"/>
</dbReference>
<accession>A0A2W5N7F3</accession>
<dbReference type="Gene3D" id="3.30.9.10">
    <property type="entry name" value="D-Amino Acid Oxidase, subunit A, domain 2"/>
    <property type="match status" value="1"/>
</dbReference>
<dbReference type="Proteomes" id="UP000249185">
    <property type="component" value="Unassembled WGS sequence"/>
</dbReference>
<gene>
    <name evidence="6" type="ORF">DI556_11245</name>
</gene>
<proteinExistence type="predicted"/>
<dbReference type="PANTHER" id="PTHR10961">
    <property type="entry name" value="PEROXISOMAL SARCOSINE OXIDASE"/>
    <property type="match status" value="1"/>
</dbReference>
<comment type="caution">
    <text evidence="6">The sequence shown here is derived from an EMBL/GenBank/DDBJ whole genome shotgun (WGS) entry which is preliminary data.</text>
</comment>
<evidence type="ECO:0000259" key="5">
    <source>
        <dbReference type="Pfam" id="PF01266"/>
    </source>
</evidence>
<comment type="cofactor">
    <cofactor evidence="1">
        <name>FAD</name>
        <dbReference type="ChEBI" id="CHEBI:57692"/>
    </cofactor>
</comment>
<keyword evidence="4" id="KW-0560">Oxidoreductase</keyword>
<organism evidence="6 7">
    <name type="scientific">Rhodovulum sulfidophilum</name>
    <name type="common">Rhodobacter sulfidophilus</name>
    <dbReference type="NCBI Taxonomy" id="35806"/>
    <lineage>
        <taxon>Bacteria</taxon>
        <taxon>Pseudomonadati</taxon>
        <taxon>Pseudomonadota</taxon>
        <taxon>Alphaproteobacteria</taxon>
        <taxon>Rhodobacterales</taxon>
        <taxon>Paracoccaceae</taxon>
        <taxon>Rhodovulum</taxon>
    </lineage>
</organism>
<evidence type="ECO:0000256" key="2">
    <source>
        <dbReference type="ARBA" id="ARBA00022630"/>
    </source>
</evidence>
<evidence type="ECO:0000313" key="6">
    <source>
        <dbReference type="EMBL" id="PZQ49436.1"/>
    </source>
</evidence>
<dbReference type="GO" id="GO:0008115">
    <property type="term" value="F:sarcosine oxidase activity"/>
    <property type="evidence" value="ECO:0007669"/>
    <property type="project" value="TreeGrafter"/>
</dbReference>
<evidence type="ECO:0000256" key="1">
    <source>
        <dbReference type="ARBA" id="ARBA00001974"/>
    </source>
</evidence>
<feature type="domain" description="FAD dependent oxidoreductase" evidence="5">
    <location>
        <begin position="4"/>
        <end position="347"/>
    </location>
</feature>
<keyword evidence="3" id="KW-0274">FAD</keyword>
<evidence type="ECO:0000256" key="3">
    <source>
        <dbReference type="ARBA" id="ARBA00022827"/>
    </source>
</evidence>
<dbReference type="InterPro" id="IPR036188">
    <property type="entry name" value="FAD/NAD-bd_sf"/>
</dbReference>
<dbReference type="PANTHER" id="PTHR10961:SF46">
    <property type="entry name" value="PEROXISOMAL SARCOSINE OXIDASE"/>
    <property type="match status" value="1"/>
</dbReference>
<reference evidence="6 7" key="1">
    <citation type="submission" date="2017-08" db="EMBL/GenBank/DDBJ databases">
        <title>Infants hospitalized years apart are colonized by the same room-sourced microbial strains.</title>
        <authorList>
            <person name="Brooks B."/>
            <person name="Olm M.R."/>
            <person name="Firek B.A."/>
            <person name="Baker R."/>
            <person name="Thomas B.C."/>
            <person name="Morowitz M.J."/>
            <person name="Banfield J.F."/>
        </authorList>
    </citation>
    <scope>NUCLEOTIDE SEQUENCE [LARGE SCALE GENOMIC DNA]</scope>
    <source>
        <strain evidence="6">S2_005_002_R2_34</strain>
    </source>
</reference>
<dbReference type="GO" id="GO:0050660">
    <property type="term" value="F:flavin adenine dinucleotide binding"/>
    <property type="evidence" value="ECO:0007669"/>
    <property type="project" value="InterPro"/>
</dbReference>
<dbReference type="SUPFAM" id="SSF51905">
    <property type="entry name" value="FAD/NAD(P)-binding domain"/>
    <property type="match status" value="1"/>
</dbReference>
<sequence>MPKAIIVGAGINGLATAWGLTRRGWTVTVLEAGPLPNPRAASFDLHRLIRAQYGDDLGVAHRIGAAYAAWDTLWADLGATHLIRRGTLGLSREPGDFTDRSRAAFVANGAGEELAPEEVAARFPLFPTEGVRFGLYDPAGGMLLADRILRDLIRWLGAHGATLRALSPVTAVNRATGEVTFPGGREGGDVTILSAGVGLPALAPDLAGALAPYRATILYCNPAPEEAALWETAPCWTDLGGVHEELWGIAPAPGLPLKIGNGVLTGPGDPATQRLATHADVAATLAAYRGRIRGAERITPLDLAVNFYLMAPDGRFVVARDGRTVLLSADSGHGFKFGALTGLDLAAALDGGDFAAGAARITGAGVVAAA</sequence>
<evidence type="ECO:0000313" key="7">
    <source>
        <dbReference type="Proteomes" id="UP000249185"/>
    </source>
</evidence>
<dbReference type="Gene3D" id="3.50.50.60">
    <property type="entry name" value="FAD/NAD(P)-binding domain"/>
    <property type="match status" value="1"/>
</dbReference>
<dbReference type="InterPro" id="IPR006076">
    <property type="entry name" value="FAD-dep_OxRdtase"/>
</dbReference>
<dbReference type="Pfam" id="PF01266">
    <property type="entry name" value="DAO"/>
    <property type="match status" value="1"/>
</dbReference>
<evidence type="ECO:0000256" key="4">
    <source>
        <dbReference type="ARBA" id="ARBA00023002"/>
    </source>
</evidence>